<protein>
    <recommendedName>
        <fullName evidence="6">PARP-type domain-containing protein</fullName>
    </recommendedName>
</protein>
<dbReference type="PROSITE" id="PS00347">
    <property type="entry name" value="ZF_PARP_1"/>
    <property type="match status" value="1"/>
</dbReference>
<dbReference type="GO" id="GO:0008270">
    <property type="term" value="F:zinc ion binding"/>
    <property type="evidence" value="ECO:0007669"/>
    <property type="project" value="UniProtKB-KW"/>
</dbReference>
<keyword evidence="4" id="KW-0862">Zinc</keyword>
<dbReference type="AlphaFoldDB" id="A0A1Y3BMP1"/>
<dbReference type="GO" id="GO:0046403">
    <property type="term" value="F:polynucleotide 3'-phosphatase activity"/>
    <property type="evidence" value="ECO:0007669"/>
    <property type="project" value="TreeGrafter"/>
</dbReference>
<keyword evidence="3" id="KW-0863">Zinc-finger</keyword>
<gene>
    <name evidence="7" type="ORF">BLA29_003667</name>
</gene>
<dbReference type="SUPFAM" id="SSF57716">
    <property type="entry name" value="Glucocorticoid receptor-like (DNA-binding domain)"/>
    <property type="match status" value="2"/>
</dbReference>
<dbReference type="SMART" id="SM01335">
    <property type="entry name" value="PADR1"/>
    <property type="match status" value="1"/>
</dbReference>
<dbReference type="InterPro" id="IPR012982">
    <property type="entry name" value="PARP1-like_PADR1_Zn_ribbon"/>
</dbReference>
<feature type="non-terminal residue" evidence="7">
    <location>
        <position position="421"/>
    </location>
</feature>
<comment type="subcellular location">
    <subcellularLocation>
        <location evidence="1">Nucleus</location>
    </subcellularLocation>
</comment>
<dbReference type="GO" id="GO:0006281">
    <property type="term" value="P:DNA repair"/>
    <property type="evidence" value="ECO:0007669"/>
    <property type="project" value="TreeGrafter"/>
</dbReference>
<evidence type="ECO:0000256" key="3">
    <source>
        <dbReference type="ARBA" id="ARBA00022771"/>
    </source>
</evidence>
<dbReference type="PANTHER" id="PTHR12083">
    <property type="entry name" value="BIFUNCTIONAL POLYNUCLEOTIDE PHOSPHATASE/KINASE"/>
    <property type="match status" value="1"/>
</dbReference>
<dbReference type="PROSITE" id="PS50064">
    <property type="entry name" value="ZF_PARP_2"/>
    <property type="match status" value="2"/>
</dbReference>
<dbReference type="GO" id="GO:0005634">
    <property type="term" value="C:nucleus"/>
    <property type="evidence" value="ECO:0007669"/>
    <property type="project" value="UniProtKB-SubCell"/>
</dbReference>
<accession>A0A1Y3BMP1</accession>
<comment type="caution">
    <text evidence="7">The sequence shown here is derived from an EMBL/GenBank/DDBJ whole genome shotgun (WGS) entry which is preliminary data.</text>
</comment>
<dbReference type="Proteomes" id="UP000194236">
    <property type="component" value="Unassembled WGS sequence"/>
</dbReference>
<evidence type="ECO:0000256" key="1">
    <source>
        <dbReference type="ARBA" id="ARBA00004123"/>
    </source>
</evidence>
<evidence type="ECO:0000256" key="4">
    <source>
        <dbReference type="ARBA" id="ARBA00022833"/>
    </source>
</evidence>
<keyword evidence="2" id="KW-0479">Metal-binding</keyword>
<dbReference type="Gene3D" id="3.30.1740.10">
    <property type="entry name" value="Zinc finger, PARP-type"/>
    <property type="match status" value="2"/>
</dbReference>
<keyword evidence="8" id="KW-1185">Reference proteome</keyword>
<dbReference type="GO" id="GO:0046404">
    <property type="term" value="F:ATP-dependent polydeoxyribonucleotide 5'-hydroxyl-kinase activity"/>
    <property type="evidence" value="ECO:0007669"/>
    <property type="project" value="TreeGrafter"/>
</dbReference>
<dbReference type="InterPro" id="IPR036957">
    <property type="entry name" value="Znf_PARP_sf"/>
</dbReference>
<sequence>MEPLDLPYLAEYSKTGRAVCKKCRDPIDKDMLRLAVMVQSPFFDGRTPKWHHFECFFDRYLPRNVGEIKNYELLRYEDQKLIDQMLTKQKQVPVPQKNNRKRKVEGNASEDFFVEYSKSNRAACISCQEKIDKNEIRIGKLDRDSEKARRCGPLKRWLHVDCFQDNSDDLGFMSPVETLNGFDVIKEADQKKLQKKILSPTKVVKKQTKIEVLNNDVKKVKSNNNHEKALKKQSDLIYLNLEMIKSLSKNQIISFFKKNGVEYDKMPESISCRKEFLADALTFGWPKNCDKCGGCFIFNGWRYICCGHYDEWTPCANETEKPSRSAVQFSDDKLCEQFGYKFIKRERLIDTMFKSKFQQNLLEKQLKQIKNDRDDNEEQGNSVLSGYAITYLGKEKLASVKKKIEKLGAKYRKDINPAILC</sequence>
<dbReference type="Pfam" id="PF08063">
    <property type="entry name" value="Zn_ribbon_PADR1"/>
    <property type="match status" value="1"/>
</dbReference>
<dbReference type="GO" id="GO:0003690">
    <property type="term" value="F:double-stranded DNA binding"/>
    <property type="evidence" value="ECO:0007669"/>
    <property type="project" value="TreeGrafter"/>
</dbReference>
<dbReference type="Pfam" id="PF00645">
    <property type="entry name" value="zf-PARP"/>
    <property type="match status" value="2"/>
</dbReference>
<dbReference type="PROSITE" id="PS52007">
    <property type="entry name" value="PADR1"/>
    <property type="match status" value="1"/>
</dbReference>
<evidence type="ECO:0000259" key="6">
    <source>
        <dbReference type="PROSITE" id="PS50064"/>
    </source>
</evidence>
<reference evidence="7 8" key="1">
    <citation type="submission" date="2017-03" db="EMBL/GenBank/DDBJ databases">
        <title>Genome Survey of Euroglyphus maynei.</title>
        <authorList>
            <person name="Arlian L.G."/>
            <person name="Morgan M.S."/>
            <person name="Rider S.D."/>
        </authorList>
    </citation>
    <scope>NUCLEOTIDE SEQUENCE [LARGE SCALE GENOMIC DNA]</scope>
    <source>
        <strain evidence="7">Arlian Lab</strain>
        <tissue evidence="7">Whole body</tissue>
    </source>
</reference>
<dbReference type="SMART" id="SM01336">
    <property type="entry name" value="zf-PARP"/>
    <property type="match status" value="2"/>
</dbReference>
<dbReference type="EMBL" id="MUJZ01018304">
    <property type="protein sequence ID" value="OTF80415.1"/>
    <property type="molecule type" value="Genomic_DNA"/>
</dbReference>
<name>A0A1Y3BMP1_EURMA</name>
<proteinExistence type="predicted"/>
<organism evidence="7 8">
    <name type="scientific">Euroglyphus maynei</name>
    <name type="common">Mayne's house dust mite</name>
    <dbReference type="NCBI Taxonomy" id="6958"/>
    <lineage>
        <taxon>Eukaryota</taxon>
        <taxon>Metazoa</taxon>
        <taxon>Ecdysozoa</taxon>
        <taxon>Arthropoda</taxon>
        <taxon>Chelicerata</taxon>
        <taxon>Arachnida</taxon>
        <taxon>Acari</taxon>
        <taxon>Acariformes</taxon>
        <taxon>Sarcoptiformes</taxon>
        <taxon>Astigmata</taxon>
        <taxon>Psoroptidia</taxon>
        <taxon>Analgoidea</taxon>
        <taxon>Pyroglyphidae</taxon>
        <taxon>Pyroglyphinae</taxon>
        <taxon>Euroglyphus</taxon>
    </lineage>
</organism>
<evidence type="ECO:0000313" key="8">
    <source>
        <dbReference type="Proteomes" id="UP000194236"/>
    </source>
</evidence>
<feature type="domain" description="PARP-type" evidence="6">
    <location>
        <begin position="8"/>
        <end position="90"/>
    </location>
</feature>
<dbReference type="PANTHER" id="PTHR12083:SF9">
    <property type="entry name" value="BIFUNCTIONAL POLYNUCLEOTIDE PHOSPHATASE_KINASE"/>
    <property type="match status" value="1"/>
</dbReference>
<dbReference type="InterPro" id="IPR001510">
    <property type="entry name" value="Znf_PARP"/>
</dbReference>
<keyword evidence="5" id="KW-0539">Nucleus</keyword>
<dbReference type="Gene3D" id="3.90.640.80">
    <property type="match status" value="1"/>
</dbReference>
<evidence type="ECO:0000313" key="7">
    <source>
        <dbReference type="EMBL" id="OTF80415.1"/>
    </source>
</evidence>
<evidence type="ECO:0000256" key="5">
    <source>
        <dbReference type="ARBA" id="ARBA00023242"/>
    </source>
</evidence>
<feature type="domain" description="PARP-type" evidence="6">
    <location>
        <begin position="112"/>
        <end position="197"/>
    </location>
</feature>
<dbReference type="OrthoDB" id="429950at2759"/>
<evidence type="ECO:0000256" key="2">
    <source>
        <dbReference type="ARBA" id="ARBA00022723"/>
    </source>
</evidence>